<protein>
    <submittedName>
        <fullName evidence="5">Xylose operon regulatory protein</fullName>
    </submittedName>
</protein>
<evidence type="ECO:0000259" key="4">
    <source>
        <dbReference type="PROSITE" id="PS01124"/>
    </source>
</evidence>
<dbReference type="GO" id="GO:0003700">
    <property type="term" value="F:DNA-binding transcription factor activity"/>
    <property type="evidence" value="ECO:0007669"/>
    <property type="project" value="InterPro"/>
</dbReference>
<keyword evidence="3" id="KW-0804">Transcription</keyword>
<dbReference type="PANTHER" id="PTHR46796:SF13">
    <property type="entry name" value="HTH-TYPE TRANSCRIPTIONAL ACTIVATOR RHAS"/>
    <property type="match status" value="1"/>
</dbReference>
<dbReference type="GO" id="GO:0043565">
    <property type="term" value="F:sequence-specific DNA binding"/>
    <property type="evidence" value="ECO:0007669"/>
    <property type="project" value="InterPro"/>
</dbReference>
<evidence type="ECO:0000256" key="3">
    <source>
        <dbReference type="ARBA" id="ARBA00023163"/>
    </source>
</evidence>
<dbReference type="Gene3D" id="1.10.10.60">
    <property type="entry name" value="Homeodomain-like"/>
    <property type="match status" value="1"/>
</dbReference>
<dbReference type="Proteomes" id="UP000011991">
    <property type="component" value="Unassembled WGS sequence"/>
</dbReference>
<evidence type="ECO:0000313" key="6">
    <source>
        <dbReference type="Proteomes" id="UP000011991"/>
    </source>
</evidence>
<dbReference type="PANTHER" id="PTHR46796">
    <property type="entry name" value="HTH-TYPE TRANSCRIPTIONAL ACTIVATOR RHAS-RELATED"/>
    <property type="match status" value="1"/>
</dbReference>
<dbReference type="InterPro" id="IPR046335">
    <property type="entry name" value="LacI/GalR-like_sensor"/>
</dbReference>
<dbReference type="SMART" id="SM00342">
    <property type="entry name" value="HTH_ARAC"/>
    <property type="match status" value="1"/>
</dbReference>
<evidence type="ECO:0000313" key="5">
    <source>
        <dbReference type="EMBL" id="EMI19589.1"/>
    </source>
</evidence>
<reference evidence="5 6" key="1">
    <citation type="journal article" date="2013" name="Mar. Genomics">
        <title>Expression of sulfatases in Rhodopirellula baltica and the diversity of sulfatases in the genus Rhodopirellula.</title>
        <authorList>
            <person name="Wegner C.E."/>
            <person name="Richter-Heitmann T."/>
            <person name="Klindworth A."/>
            <person name="Klockow C."/>
            <person name="Richter M."/>
            <person name="Achstetter T."/>
            <person name="Glockner F.O."/>
            <person name="Harder J."/>
        </authorList>
    </citation>
    <scope>NUCLEOTIDE SEQUENCE [LARGE SCALE GENOMIC DNA]</scope>
    <source>
        <strain evidence="5 6">SM1</strain>
    </source>
</reference>
<dbReference type="Pfam" id="PF13377">
    <property type="entry name" value="Peripla_BP_3"/>
    <property type="match status" value="1"/>
</dbReference>
<dbReference type="InterPro" id="IPR050204">
    <property type="entry name" value="AraC_XylS_family_regulators"/>
</dbReference>
<organism evidence="5 6">
    <name type="scientific">Rhodopirellula maiorica SM1</name>
    <dbReference type="NCBI Taxonomy" id="1265738"/>
    <lineage>
        <taxon>Bacteria</taxon>
        <taxon>Pseudomonadati</taxon>
        <taxon>Planctomycetota</taxon>
        <taxon>Planctomycetia</taxon>
        <taxon>Pirellulales</taxon>
        <taxon>Pirellulaceae</taxon>
        <taxon>Novipirellula</taxon>
    </lineage>
</organism>
<dbReference type="SUPFAM" id="SSF53822">
    <property type="entry name" value="Periplasmic binding protein-like I"/>
    <property type="match status" value="1"/>
</dbReference>
<dbReference type="InterPro" id="IPR018060">
    <property type="entry name" value="HTH_AraC"/>
</dbReference>
<dbReference type="Pfam" id="PF12833">
    <property type="entry name" value="HTH_18"/>
    <property type="match status" value="1"/>
</dbReference>
<feature type="domain" description="HTH araC/xylS-type" evidence="4">
    <location>
        <begin position="142"/>
        <end position="238"/>
    </location>
</feature>
<name>M5S090_9BACT</name>
<keyword evidence="2" id="KW-0238">DNA-binding</keyword>
<dbReference type="SUPFAM" id="SSF46689">
    <property type="entry name" value="Homeodomain-like"/>
    <property type="match status" value="2"/>
</dbReference>
<proteinExistence type="predicted"/>
<dbReference type="InterPro" id="IPR028082">
    <property type="entry name" value="Peripla_BP_I"/>
</dbReference>
<dbReference type="InterPro" id="IPR009057">
    <property type="entry name" value="Homeodomain-like_sf"/>
</dbReference>
<keyword evidence="6" id="KW-1185">Reference proteome</keyword>
<sequence length="238" mass="26843">MSYYETPSRRELPLTQIEQSGVNDETQLSLWLQSLQPPTGLFVCNDIRGQQVLNACRTLDIAIPDDIAVIGVDDDDVICPLTDPPLSSVRPDAERVGYRAAEILQQMMNGGAAPASIEYVPPTSVVQRMSTQVIATDDREVARVCKYIREHACEGIDVYDVAEFTTLSRRQLERRFRSELGRTPHEEIMKVQISRVEKLLQETTLTLEQIAPLAGYSHKEHLSKVFKRLKGKSPGEYR</sequence>
<accession>M5S090</accession>
<dbReference type="PROSITE" id="PS01124">
    <property type="entry name" value="HTH_ARAC_FAMILY_2"/>
    <property type="match status" value="1"/>
</dbReference>
<keyword evidence="1" id="KW-0805">Transcription regulation</keyword>
<feature type="non-terminal residue" evidence="5">
    <location>
        <position position="238"/>
    </location>
</feature>
<evidence type="ECO:0000256" key="1">
    <source>
        <dbReference type="ARBA" id="ARBA00023015"/>
    </source>
</evidence>
<comment type="caution">
    <text evidence="5">The sequence shown here is derived from an EMBL/GenBank/DDBJ whole genome shotgun (WGS) entry which is preliminary data.</text>
</comment>
<gene>
    <name evidence="5" type="ORF">RMSM_03494</name>
</gene>
<dbReference type="AlphaFoldDB" id="M5S090"/>
<dbReference type="EMBL" id="ANOG01000504">
    <property type="protein sequence ID" value="EMI19589.1"/>
    <property type="molecule type" value="Genomic_DNA"/>
</dbReference>
<dbReference type="Gene3D" id="3.40.50.2300">
    <property type="match status" value="2"/>
</dbReference>
<evidence type="ECO:0000256" key="2">
    <source>
        <dbReference type="ARBA" id="ARBA00023125"/>
    </source>
</evidence>